<dbReference type="EC" id="3.4.21.53" evidence="9 10"/>
<evidence type="ECO:0000256" key="12">
    <source>
        <dbReference type="RuleBase" id="RU000591"/>
    </source>
</evidence>
<dbReference type="HAMAP" id="MF_01973">
    <property type="entry name" value="lon_bact"/>
    <property type="match status" value="1"/>
</dbReference>
<dbReference type="InterPro" id="IPR020568">
    <property type="entry name" value="Ribosomal_Su5_D2-typ_SF"/>
</dbReference>
<organism evidence="15 16">
    <name type="scientific">Clostridium weizhouense</name>
    <dbReference type="NCBI Taxonomy" id="2859781"/>
    <lineage>
        <taxon>Bacteria</taxon>
        <taxon>Bacillati</taxon>
        <taxon>Bacillota</taxon>
        <taxon>Clostridia</taxon>
        <taxon>Eubacteriales</taxon>
        <taxon>Clostridiaceae</taxon>
        <taxon>Clostridium</taxon>
    </lineage>
</organism>
<dbReference type="NCBIfam" id="TIGR00763">
    <property type="entry name" value="lon"/>
    <property type="match status" value="1"/>
</dbReference>
<comment type="induction">
    <text evidence="9">By heat shock.</text>
</comment>
<keyword evidence="4 9" id="KW-0547">Nucleotide-binding</keyword>
<evidence type="ECO:0000256" key="10">
    <source>
        <dbReference type="PIRNR" id="PIRNR001174"/>
    </source>
</evidence>
<evidence type="ECO:0000256" key="7">
    <source>
        <dbReference type="ARBA" id="ARBA00022840"/>
    </source>
</evidence>
<comment type="catalytic activity">
    <reaction evidence="9 10 11">
        <text>Hydrolysis of proteins in presence of ATP.</text>
        <dbReference type="EC" id="3.4.21.53"/>
    </reaction>
</comment>
<name>A0ABS7AKL0_9CLOT</name>
<evidence type="ECO:0000259" key="14">
    <source>
        <dbReference type="PROSITE" id="PS51787"/>
    </source>
</evidence>
<dbReference type="RefSeq" id="WP_219778217.1">
    <property type="nucleotide sequence ID" value="NZ_JAHXPT010000002.1"/>
</dbReference>
<dbReference type="SUPFAM" id="SSF52540">
    <property type="entry name" value="P-loop containing nucleoside triphosphate hydrolases"/>
    <property type="match status" value="1"/>
</dbReference>
<dbReference type="InterPro" id="IPR008269">
    <property type="entry name" value="Lon_proteolytic"/>
</dbReference>
<evidence type="ECO:0000313" key="16">
    <source>
        <dbReference type="Proteomes" id="UP001519921"/>
    </source>
</evidence>
<dbReference type="PRINTS" id="PR00830">
    <property type="entry name" value="ENDOLAPTASE"/>
</dbReference>
<dbReference type="EMBL" id="JAHXPT010000002">
    <property type="protein sequence ID" value="MBW6409167.1"/>
    <property type="molecule type" value="Genomic_DNA"/>
</dbReference>
<accession>A0ABS7AKL0</accession>
<gene>
    <name evidence="9 15" type="primary">lon</name>
    <name evidence="15" type="ORF">KYD98_03610</name>
</gene>
<feature type="domain" description="Lon proteolytic" evidence="13">
    <location>
        <begin position="591"/>
        <end position="772"/>
    </location>
</feature>
<feature type="binding site" evidence="9">
    <location>
        <begin position="355"/>
        <end position="362"/>
    </location>
    <ligand>
        <name>ATP</name>
        <dbReference type="ChEBI" id="CHEBI:30616"/>
    </ligand>
</feature>
<dbReference type="InterPro" id="IPR046336">
    <property type="entry name" value="Lon_prtase_N_sf"/>
</dbReference>
<evidence type="ECO:0000256" key="9">
    <source>
        <dbReference type="HAMAP-Rule" id="MF_01973"/>
    </source>
</evidence>
<feature type="domain" description="Lon N-terminal" evidence="14">
    <location>
        <begin position="8"/>
        <end position="203"/>
    </location>
</feature>
<evidence type="ECO:0000256" key="6">
    <source>
        <dbReference type="ARBA" id="ARBA00022825"/>
    </source>
</evidence>
<protein>
    <recommendedName>
        <fullName evidence="9 10">Lon protease</fullName>
        <ecNumber evidence="9 10">3.4.21.53</ecNumber>
    </recommendedName>
    <alternativeName>
        <fullName evidence="9">ATP-dependent protease La</fullName>
    </alternativeName>
</protein>
<dbReference type="CDD" id="cd19500">
    <property type="entry name" value="RecA-like_Lon"/>
    <property type="match status" value="1"/>
</dbReference>
<evidence type="ECO:0000256" key="3">
    <source>
        <dbReference type="ARBA" id="ARBA00022670"/>
    </source>
</evidence>
<dbReference type="Gene3D" id="1.20.58.1480">
    <property type="match status" value="1"/>
</dbReference>
<keyword evidence="5 9" id="KW-0378">Hydrolase</keyword>
<dbReference type="PANTHER" id="PTHR10046">
    <property type="entry name" value="ATP DEPENDENT LON PROTEASE FAMILY MEMBER"/>
    <property type="match status" value="1"/>
</dbReference>
<dbReference type="InterPro" id="IPR027543">
    <property type="entry name" value="Lon_bac"/>
</dbReference>
<dbReference type="PROSITE" id="PS51786">
    <property type="entry name" value="LON_PROTEOLYTIC"/>
    <property type="match status" value="1"/>
</dbReference>
<dbReference type="Gene3D" id="3.40.50.300">
    <property type="entry name" value="P-loop containing nucleotide triphosphate hydrolases"/>
    <property type="match status" value="1"/>
</dbReference>
<evidence type="ECO:0000256" key="2">
    <source>
        <dbReference type="ARBA" id="ARBA00022490"/>
    </source>
</evidence>
<dbReference type="SUPFAM" id="SSF54211">
    <property type="entry name" value="Ribosomal protein S5 domain 2-like"/>
    <property type="match status" value="1"/>
</dbReference>
<keyword evidence="7 9" id="KW-0067">ATP-binding</keyword>
<dbReference type="InterPro" id="IPR027417">
    <property type="entry name" value="P-loop_NTPase"/>
</dbReference>
<proteinExistence type="evidence at transcript level"/>
<keyword evidence="3 9" id="KW-0645">Protease</keyword>
<dbReference type="SMART" id="SM00464">
    <property type="entry name" value="LON"/>
    <property type="match status" value="1"/>
</dbReference>
<dbReference type="Pfam" id="PF05362">
    <property type="entry name" value="Lon_C"/>
    <property type="match status" value="1"/>
</dbReference>
<evidence type="ECO:0000256" key="8">
    <source>
        <dbReference type="ARBA" id="ARBA00023016"/>
    </source>
</evidence>
<dbReference type="Pfam" id="PF22667">
    <property type="entry name" value="Lon_lid"/>
    <property type="match status" value="1"/>
</dbReference>
<comment type="subunit">
    <text evidence="9 10">Homohexamer. Organized in a ring with a central cavity.</text>
</comment>
<dbReference type="InterPro" id="IPR054594">
    <property type="entry name" value="Lon_lid"/>
</dbReference>
<dbReference type="SMART" id="SM00382">
    <property type="entry name" value="AAA"/>
    <property type="match status" value="1"/>
</dbReference>
<dbReference type="InterPro" id="IPR008268">
    <property type="entry name" value="Peptidase_S16_AS"/>
</dbReference>
<dbReference type="InterPro" id="IPR003111">
    <property type="entry name" value="Lon_prtase_N"/>
</dbReference>
<dbReference type="InterPro" id="IPR015947">
    <property type="entry name" value="PUA-like_sf"/>
</dbReference>
<reference evidence="15 16" key="1">
    <citation type="submission" date="2021-07" db="EMBL/GenBank/DDBJ databases">
        <title>Clostridium weizhouense sp. nov., an anaerobic bacterium isolated from activated sludge of Petroleum wastewater.</title>
        <authorList>
            <person name="Li Q."/>
        </authorList>
    </citation>
    <scope>NUCLEOTIDE SEQUENCE [LARGE SCALE GENOMIC DNA]</scope>
    <source>
        <strain evidence="15 16">YB-6</strain>
    </source>
</reference>
<evidence type="ECO:0000313" key="15">
    <source>
        <dbReference type="EMBL" id="MBW6409167.1"/>
    </source>
</evidence>
<dbReference type="PROSITE" id="PS51787">
    <property type="entry name" value="LON_N"/>
    <property type="match status" value="1"/>
</dbReference>
<evidence type="ECO:0000256" key="11">
    <source>
        <dbReference type="PROSITE-ProRule" id="PRU01122"/>
    </source>
</evidence>
<dbReference type="Pfam" id="PF02190">
    <property type="entry name" value="LON_substr_bdg"/>
    <property type="match status" value="1"/>
</dbReference>
<dbReference type="InterPro" id="IPR014721">
    <property type="entry name" value="Ribsml_uS5_D2-typ_fold_subgr"/>
</dbReference>
<keyword evidence="8 9" id="KW-0346">Stress response</keyword>
<dbReference type="Gene3D" id="1.10.8.60">
    <property type="match status" value="1"/>
</dbReference>
<dbReference type="GO" id="GO:0004252">
    <property type="term" value="F:serine-type endopeptidase activity"/>
    <property type="evidence" value="ECO:0007669"/>
    <property type="project" value="UniProtKB-EC"/>
</dbReference>
<comment type="similarity">
    <text evidence="9 10 11 12">Belongs to the peptidase S16 family.</text>
</comment>
<sequence length="778" mass="87899">MIQNLYTLPLIPLRGLTIFPNVVAHFDVGRKKSVAAIEEAMLNGEEIFLVAQKDSSIEEPEREEIYDLGTIGKIKQIIKMSDNTIRVLVEGKERGKIVEYIADEEEKYIKASVEKIEVVSEENTEIGAYIKFLDKEFIKLLKIMGDSYIETIKSVNPLENPSAFVDMVASYSITEEEIKQKVLETIEIKQRVELVLSRIKIEMEMLKIQKKLSKKVKEHVDEEQKQFYLREQLRAIQEELGEDDEEKKEIEKYEKVIIKTKLPKQVKEKANYELSRLKNMNSSSSEGNVIKGYLDWILNIPWNKQTKESIDILKAREILDKEHYGLEDVKDRIIEYLAVKQLSKTQKGPIICLVGPPGVGKTSIARSIAHATNRKYSRISLGGMRDEAEIRGHRKTYVGAIPGRIVYALKQAKTINPLILFDEIDKINSDYKGDPADALLEVLDSEQNKTFRDNYLELDLDLSKVMFIATANSLDTIPRPLLDRMEIIEVSGYTYEEKFNIAKNHLIPKIFKDMDIQNINVSIQDDAIKEVIQGYTRESGVRGLERKLSTLIRKSLAKILSQNKENIIINKNDIEKFLGKKSFEFDKVDKEDKIGVVTGMAWTAYGGDTLPVEVMVMNGNGKLELTGKLGDVMQESAKAAYSYVRANAHKYGIKENFYKEKDIHIHAPEGAVPKDGPSAGVTMVTALVSALSGRKVKHNVAMTGEVTLTGRVLPIGGLKEKSLAAFRAGIDTIIIPKENEKDIEKIPNSIRNKLNVISASKVNEVLKNALIGENINEN</sequence>
<dbReference type="InterPro" id="IPR003593">
    <property type="entry name" value="AAA+_ATPase"/>
</dbReference>
<keyword evidence="16" id="KW-1185">Reference proteome</keyword>
<evidence type="ECO:0000256" key="1">
    <source>
        <dbReference type="ARBA" id="ARBA00004496"/>
    </source>
</evidence>
<dbReference type="Pfam" id="PF00004">
    <property type="entry name" value="AAA"/>
    <property type="match status" value="1"/>
</dbReference>
<feature type="active site" evidence="9 11">
    <location>
        <position position="721"/>
    </location>
</feature>
<dbReference type="SUPFAM" id="SSF88697">
    <property type="entry name" value="PUA domain-like"/>
    <property type="match status" value="1"/>
</dbReference>
<evidence type="ECO:0000256" key="4">
    <source>
        <dbReference type="ARBA" id="ARBA00022741"/>
    </source>
</evidence>
<comment type="function">
    <text evidence="9">ATP-dependent serine protease that mediates the selective degradation of mutant and abnormal proteins as well as certain short-lived regulatory proteins. Required for cellular homeostasis and for survival from DNA damage and developmental changes induced by stress. Degrades polypeptides processively to yield small peptide fragments that are 5 to 10 amino acids long. Binds to DNA in a double-stranded, site-specific manner.</text>
</comment>
<evidence type="ECO:0000259" key="13">
    <source>
        <dbReference type="PROSITE" id="PS51786"/>
    </source>
</evidence>
<dbReference type="InterPro" id="IPR027065">
    <property type="entry name" value="Lon_Prtase"/>
</dbReference>
<dbReference type="InterPro" id="IPR004815">
    <property type="entry name" value="Lon_bac/euk-typ"/>
</dbReference>
<dbReference type="Gene3D" id="2.30.130.40">
    <property type="entry name" value="LON domain-like"/>
    <property type="match status" value="1"/>
</dbReference>
<dbReference type="PIRSF" id="PIRSF001174">
    <property type="entry name" value="Lon_proteas"/>
    <property type="match status" value="1"/>
</dbReference>
<dbReference type="InterPro" id="IPR003959">
    <property type="entry name" value="ATPase_AAA_core"/>
</dbReference>
<dbReference type="PROSITE" id="PS01046">
    <property type="entry name" value="LON_SER"/>
    <property type="match status" value="1"/>
</dbReference>
<evidence type="ECO:0000256" key="5">
    <source>
        <dbReference type="ARBA" id="ARBA00022801"/>
    </source>
</evidence>
<dbReference type="Gene3D" id="1.20.5.5270">
    <property type="match status" value="1"/>
</dbReference>
<keyword evidence="2 9" id="KW-0963">Cytoplasm</keyword>
<comment type="caution">
    <text evidence="15">The sequence shown here is derived from an EMBL/GenBank/DDBJ whole genome shotgun (WGS) entry which is preliminary data.</text>
</comment>
<comment type="subcellular location">
    <subcellularLocation>
        <location evidence="1 9 10">Cytoplasm</location>
    </subcellularLocation>
</comment>
<keyword evidence="6 9" id="KW-0720">Serine protease</keyword>
<feature type="active site" evidence="9 11">
    <location>
        <position position="678"/>
    </location>
</feature>
<dbReference type="Gene3D" id="3.30.230.10">
    <property type="match status" value="1"/>
</dbReference>
<dbReference type="Proteomes" id="UP001519921">
    <property type="component" value="Unassembled WGS sequence"/>
</dbReference>